<dbReference type="AlphaFoldDB" id="A0A1Q9DVS0"/>
<reference evidence="3 4" key="1">
    <citation type="submission" date="2016-02" db="EMBL/GenBank/DDBJ databases">
        <title>Genome analysis of coral dinoflagellate symbionts highlights evolutionary adaptations to a symbiotic lifestyle.</title>
        <authorList>
            <person name="Aranda M."/>
            <person name="Li Y."/>
            <person name="Liew Y.J."/>
            <person name="Baumgarten S."/>
            <person name="Simakov O."/>
            <person name="Wilson M."/>
            <person name="Piel J."/>
            <person name="Ashoor H."/>
            <person name="Bougouffa S."/>
            <person name="Bajic V.B."/>
            <person name="Ryu T."/>
            <person name="Ravasi T."/>
            <person name="Bayer T."/>
            <person name="Micklem G."/>
            <person name="Kim H."/>
            <person name="Bhak J."/>
            <person name="Lajeunesse T.C."/>
            <person name="Voolstra C.R."/>
        </authorList>
    </citation>
    <scope>NUCLEOTIDE SEQUENCE [LARGE SCALE GENOMIC DNA]</scope>
    <source>
        <strain evidence="3 4">CCMP2467</strain>
    </source>
</reference>
<feature type="signal peptide" evidence="2">
    <location>
        <begin position="1"/>
        <end position="16"/>
    </location>
</feature>
<protein>
    <submittedName>
        <fullName evidence="3">Uncharacterized protein</fullName>
    </submittedName>
</protein>
<evidence type="ECO:0000256" key="2">
    <source>
        <dbReference type="SAM" id="SignalP"/>
    </source>
</evidence>
<dbReference type="Proteomes" id="UP000186817">
    <property type="component" value="Unassembled WGS sequence"/>
</dbReference>
<keyword evidence="4" id="KW-1185">Reference proteome</keyword>
<comment type="caution">
    <text evidence="3">The sequence shown here is derived from an EMBL/GenBank/DDBJ whole genome shotgun (WGS) entry which is preliminary data.</text>
</comment>
<sequence length="334" mass="37382">MASIAALLFLCQGGFAVAAASCNEEEVSCMIQMPANRHESLLETLPYETTEAVPVDFNLGDAHISDKVVLVAGLVKSLDAENAESIKSALKFCSYFDSGKCGFSVMGSEVEQTHLREILDIDSSFDFVRDPGDVPHEGPRPYMLAGFRNALLDHVLEKQWDYLVVADLDNTVKWDDQTFGVVLNALDKEDQWDAVAFSSTNYYDWWAARCDSRSKNCLSHKVCLDRREFPCIMETLQDSDTSHFRQVRSAFNGLAVYKRDAIGDCKYDAKNRDTTAPGHKDCEHVGFHDCMTANGARFMLNSGRLHGWWSNLGDEPEEEEQESKDEGQSEEAES</sequence>
<dbReference type="EMBL" id="LSRX01000368">
    <property type="protein sequence ID" value="OLP99275.1"/>
    <property type="molecule type" value="Genomic_DNA"/>
</dbReference>
<evidence type="ECO:0000256" key="1">
    <source>
        <dbReference type="SAM" id="MobiDB-lite"/>
    </source>
</evidence>
<evidence type="ECO:0000313" key="4">
    <source>
        <dbReference type="Proteomes" id="UP000186817"/>
    </source>
</evidence>
<name>A0A1Q9DVS0_SYMMI</name>
<feature type="compositionally biased region" description="Acidic residues" evidence="1">
    <location>
        <begin position="314"/>
        <end position="334"/>
    </location>
</feature>
<feature type="region of interest" description="Disordered" evidence="1">
    <location>
        <begin position="310"/>
        <end position="334"/>
    </location>
</feature>
<evidence type="ECO:0000313" key="3">
    <source>
        <dbReference type="EMBL" id="OLP99275.1"/>
    </source>
</evidence>
<feature type="chain" id="PRO_5013294196" evidence="2">
    <location>
        <begin position="17"/>
        <end position="334"/>
    </location>
</feature>
<proteinExistence type="predicted"/>
<dbReference type="OrthoDB" id="10253636at2759"/>
<keyword evidence="2" id="KW-0732">Signal</keyword>
<gene>
    <name evidence="3" type="ORF">AK812_SmicGene18175</name>
</gene>
<organism evidence="3 4">
    <name type="scientific">Symbiodinium microadriaticum</name>
    <name type="common">Dinoflagellate</name>
    <name type="synonym">Zooxanthella microadriatica</name>
    <dbReference type="NCBI Taxonomy" id="2951"/>
    <lineage>
        <taxon>Eukaryota</taxon>
        <taxon>Sar</taxon>
        <taxon>Alveolata</taxon>
        <taxon>Dinophyceae</taxon>
        <taxon>Suessiales</taxon>
        <taxon>Symbiodiniaceae</taxon>
        <taxon>Symbiodinium</taxon>
    </lineage>
</organism>
<accession>A0A1Q9DVS0</accession>